<reference evidence="4" key="2">
    <citation type="submission" date="2025-09" db="UniProtKB">
        <authorList>
            <consortium name="Ensembl"/>
        </authorList>
    </citation>
    <scope>IDENTIFICATION</scope>
</reference>
<dbReference type="PANTHER" id="PTHR46550">
    <property type="entry name" value="F-BOX ONLY PROTEIN 3"/>
    <property type="match status" value="1"/>
</dbReference>
<evidence type="ECO:0000259" key="3">
    <source>
        <dbReference type="PROSITE" id="PS50181"/>
    </source>
</evidence>
<dbReference type="PROSITE" id="PS50181">
    <property type="entry name" value="FBOX"/>
    <property type="match status" value="1"/>
</dbReference>
<evidence type="ECO:0000313" key="5">
    <source>
        <dbReference type="Proteomes" id="UP000694569"/>
    </source>
</evidence>
<dbReference type="InterPro" id="IPR052121">
    <property type="entry name" value="F-box_SCF_Substrate_Recog"/>
</dbReference>
<evidence type="ECO:0000313" key="4">
    <source>
        <dbReference type="Ensembl" id="ENSLLEP00000011754.1"/>
    </source>
</evidence>
<dbReference type="Gene3D" id="1.20.1280.50">
    <property type="match status" value="1"/>
</dbReference>
<proteinExistence type="predicted"/>
<dbReference type="Pfam" id="PF12937">
    <property type="entry name" value="F-box-like"/>
    <property type="match status" value="1"/>
</dbReference>
<keyword evidence="2" id="KW-0833">Ubl conjugation pathway</keyword>
<feature type="domain" description="F-box" evidence="3">
    <location>
        <begin position="15"/>
        <end position="62"/>
    </location>
</feature>
<dbReference type="SUPFAM" id="SSF81383">
    <property type="entry name" value="F-box domain"/>
    <property type="match status" value="1"/>
</dbReference>
<reference evidence="4" key="1">
    <citation type="submission" date="2025-08" db="UniProtKB">
        <authorList>
            <consortium name="Ensembl"/>
        </authorList>
    </citation>
    <scope>IDENTIFICATION</scope>
</reference>
<comment type="pathway">
    <text evidence="1">Protein modification; protein ubiquitination.</text>
</comment>
<dbReference type="PANTHER" id="PTHR46550:SF1">
    <property type="entry name" value="F-BOX PROTEIN 3"/>
    <property type="match status" value="1"/>
</dbReference>
<keyword evidence="5" id="KW-1185">Reference proteome</keyword>
<dbReference type="Ensembl" id="ENSLLET00000012226.1">
    <property type="protein sequence ID" value="ENSLLEP00000011754.1"/>
    <property type="gene ID" value="ENSLLEG00000007497.1"/>
</dbReference>
<dbReference type="OrthoDB" id="10257471at2759"/>
<dbReference type="GeneTree" id="ENSGT00390000012248"/>
<dbReference type="InterPro" id="IPR036047">
    <property type="entry name" value="F-box-like_dom_sf"/>
</dbReference>
<protein>
    <recommendedName>
        <fullName evidence="3">F-box domain-containing protein</fullName>
    </recommendedName>
</protein>
<dbReference type="AlphaFoldDB" id="A0A8C5PBX7"/>
<dbReference type="SMART" id="SM00256">
    <property type="entry name" value="FBOX"/>
    <property type="match status" value="1"/>
</dbReference>
<organism evidence="4 5">
    <name type="scientific">Leptobrachium leishanense</name>
    <name type="common">Leishan spiny toad</name>
    <dbReference type="NCBI Taxonomy" id="445787"/>
    <lineage>
        <taxon>Eukaryota</taxon>
        <taxon>Metazoa</taxon>
        <taxon>Chordata</taxon>
        <taxon>Craniata</taxon>
        <taxon>Vertebrata</taxon>
        <taxon>Euteleostomi</taxon>
        <taxon>Amphibia</taxon>
        <taxon>Batrachia</taxon>
        <taxon>Anura</taxon>
        <taxon>Pelobatoidea</taxon>
        <taxon>Megophryidae</taxon>
        <taxon>Leptobrachium</taxon>
    </lineage>
</organism>
<evidence type="ECO:0000256" key="2">
    <source>
        <dbReference type="ARBA" id="ARBA00022786"/>
    </source>
</evidence>
<evidence type="ECO:0000256" key="1">
    <source>
        <dbReference type="ARBA" id="ARBA00004906"/>
    </source>
</evidence>
<accession>A0A8C5PBX7</accession>
<dbReference type="InterPro" id="IPR001810">
    <property type="entry name" value="F-box_dom"/>
</dbReference>
<sequence length="141" mass="16548">MSEMEHPGIVQNNNDSYLESMPPELIHHVLDYLDLKDLQVFSKTSLSLNGIVTKYETLWRKHCLALTDVSQSDIWKDHENGYTWKQTFEKYYEKSKCNQVKEAWKSGKFSNIQSYSELPEMSMHPLSAEDWGEILDAELER</sequence>
<name>A0A8C5PBX7_9ANUR</name>
<dbReference type="GO" id="GO:0005737">
    <property type="term" value="C:cytoplasm"/>
    <property type="evidence" value="ECO:0007669"/>
    <property type="project" value="TreeGrafter"/>
</dbReference>
<dbReference type="Proteomes" id="UP000694569">
    <property type="component" value="Unplaced"/>
</dbReference>